<evidence type="ECO:0000313" key="1">
    <source>
        <dbReference type="EMBL" id="KAI2386124.1"/>
    </source>
</evidence>
<dbReference type="EMBL" id="JALBCA010000051">
    <property type="protein sequence ID" value="KAI2386124.1"/>
    <property type="molecule type" value="Genomic_DNA"/>
</dbReference>
<name>A0ACB8UVG1_9EURO</name>
<comment type="caution">
    <text evidence="1">The sequence shown here is derived from an EMBL/GenBank/DDBJ whole genome shotgun (WGS) entry which is preliminary data.</text>
</comment>
<reference evidence="1" key="1">
    <citation type="journal article" date="2022" name="bioRxiv">
        <title>Population genetic analysis of Ophidiomyces ophidiicola, the causative agent of snake fungal disease, indicates recent introductions to the USA.</title>
        <authorList>
            <person name="Ladner J.T."/>
            <person name="Palmer J.M."/>
            <person name="Ettinger C.L."/>
            <person name="Stajich J.E."/>
            <person name="Farrell T.M."/>
            <person name="Glorioso B.M."/>
            <person name="Lawson B."/>
            <person name="Price S.J."/>
            <person name="Stengle A.G."/>
            <person name="Grear D.A."/>
            <person name="Lorch J.M."/>
        </authorList>
    </citation>
    <scope>NUCLEOTIDE SEQUENCE</scope>
    <source>
        <strain evidence="1">NWHC 24266-5</strain>
    </source>
</reference>
<sequence length="200" mass="22665">MALVRSLAGTYVHSGIGFEMALVDYTSYVPGLFDRAVQGNIAQLQNFMNEFILKILSEMDYNTELAWTIPMQEDVAEHTRYFIILRDAKPISYGAVSTRETNDAMKREFACRFNQKALVSLKRDGGYISVTAKEDKALKVEFAIVNRAKQGDPRVDPVLDGPSISTIELKEEDSEIVRIEKEKSFRAFLFETIQDLPVPE</sequence>
<protein>
    <submittedName>
        <fullName evidence="1">Uncharacterized protein</fullName>
    </submittedName>
</protein>
<accession>A0ACB8UVG1</accession>
<proteinExistence type="predicted"/>
<organism evidence="1">
    <name type="scientific">Ophidiomyces ophidiicola</name>
    <dbReference type="NCBI Taxonomy" id="1387563"/>
    <lineage>
        <taxon>Eukaryota</taxon>
        <taxon>Fungi</taxon>
        <taxon>Dikarya</taxon>
        <taxon>Ascomycota</taxon>
        <taxon>Pezizomycotina</taxon>
        <taxon>Eurotiomycetes</taxon>
        <taxon>Eurotiomycetidae</taxon>
        <taxon>Onygenales</taxon>
        <taxon>Onygenaceae</taxon>
        <taxon>Ophidiomyces</taxon>
    </lineage>
</organism>
<gene>
    <name evidence="1" type="ORF">LOY88_003726</name>
</gene>